<dbReference type="RefSeq" id="WP_264911204.1">
    <property type="nucleotide sequence ID" value="NZ_JAPDUL010000001.1"/>
</dbReference>
<dbReference type="Pfam" id="PF14322">
    <property type="entry name" value="SusD-like_3"/>
    <property type="match status" value="1"/>
</dbReference>
<dbReference type="Proteomes" id="UP001209476">
    <property type="component" value="Unassembled WGS sequence"/>
</dbReference>
<name>A0AAW5UYB0_9BACT</name>
<comment type="subcellular location">
    <subcellularLocation>
        <location evidence="1">Cell outer membrane</location>
    </subcellularLocation>
</comment>
<accession>A0AAW5UYB0</accession>
<evidence type="ECO:0000313" key="8">
    <source>
        <dbReference type="EMBL" id="MCW4164710.1"/>
    </source>
</evidence>
<sequence length="673" mass="76516">MKKNIKNIYRGGLLIALAGTMVSCGDDFLKQDPLSFYEPGTTYSTEAGLQAAMTQCDKQLKTYIIDNNWNNVGLATNYLMSDVGMYAKTDMGGGFQDNFDAKLTPTSGMAGGGDGNYMQRFWDQGFSMVKYANSVLSYVGKVQGLKDEIRDAYKGRAYFHRAYAYYNLTLQFGDIPLITKLLTVPKQNYKSTSKTAIFQMLQKDLEFAVAHVPAQAQMTYVGQVNQEACMQLLIKVYLVNGEYAKAEKLATDLINDHGLHLMTQTFGTWQPSGCETTWKVTRNVVWDLHRTPNICNPENKETIMAIINSNDEDHLNYNVMRAMFAHWSNGVIKDPHGLGGPGQCIARNNKDYNDTLDWTRAIGRGIALNRTSYFYNKTIWYQDGETDWQDLRHNREVGNWVEMEDLKYNNKNSDFYGKHYQLYATEDYEKDGKVIVKKGDILCGDTIRSWYPTPLYQLYILDVTNENNLGANQFHGASGKGCNGDMYLFRLADTYLLRAEAKFYQGNVTGAADDVNAIRKRANAKKMYTTVTIGDIMAERARELYMEEFRQAEMARVSWCLAKSGMPDEWGNTYSLDNWDKQEGTDLNGGSYWFKRCTTYNVFNRPCGKGVSGNQSFEYKINKHNLFWPVPNSAITANNKAKLRQNFGYDGYDESTPMFTNYEDAIADEDTAK</sequence>
<keyword evidence="3" id="KW-0732">Signal</keyword>
<keyword evidence="5" id="KW-0998">Cell outer membrane</keyword>
<keyword evidence="4" id="KW-0472">Membrane</keyword>
<evidence type="ECO:0000256" key="4">
    <source>
        <dbReference type="ARBA" id="ARBA00023136"/>
    </source>
</evidence>
<evidence type="ECO:0000256" key="5">
    <source>
        <dbReference type="ARBA" id="ARBA00023237"/>
    </source>
</evidence>
<evidence type="ECO:0000259" key="7">
    <source>
        <dbReference type="Pfam" id="PF14322"/>
    </source>
</evidence>
<evidence type="ECO:0000256" key="1">
    <source>
        <dbReference type="ARBA" id="ARBA00004442"/>
    </source>
</evidence>
<comment type="similarity">
    <text evidence="2">Belongs to the SusD family.</text>
</comment>
<dbReference type="EMBL" id="JAPDUM010000001">
    <property type="protein sequence ID" value="MCW4164710.1"/>
    <property type="molecule type" value="Genomic_DNA"/>
</dbReference>
<dbReference type="InterPro" id="IPR011990">
    <property type="entry name" value="TPR-like_helical_dom_sf"/>
</dbReference>
<reference evidence="8" key="1">
    <citation type="submission" date="2022-11" db="EMBL/GenBank/DDBJ databases">
        <title>Genomic repertoires linked with pathogenic potency of arthritogenic Prevotella copri isolated from the gut of rheumatoid arthritis patients.</title>
        <authorList>
            <person name="Nii T."/>
            <person name="Maeda Y."/>
            <person name="Motooka D."/>
            <person name="Naito M."/>
            <person name="Matsumoto Y."/>
            <person name="Ogawa T."/>
            <person name="Oguro-Igashira E."/>
            <person name="Kishikawa T."/>
            <person name="Yamashita M."/>
            <person name="Koizumi S."/>
            <person name="Kurakawa T."/>
            <person name="Okumura R."/>
            <person name="Kayama H."/>
            <person name="Murakami M."/>
            <person name="Sakaguchi T."/>
            <person name="Das B."/>
            <person name="Nakamura S."/>
            <person name="Okada Y."/>
            <person name="Kumanogoh A."/>
            <person name="Takeda K."/>
        </authorList>
    </citation>
    <scope>NUCLEOTIDE SEQUENCE</scope>
    <source>
        <strain evidence="8">RA-N001-16</strain>
    </source>
</reference>
<dbReference type="SUPFAM" id="SSF48452">
    <property type="entry name" value="TPR-like"/>
    <property type="match status" value="1"/>
</dbReference>
<comment type="caution">
    <text evidence="8">The sequence shown here is derived from an EMBL/GenBank/DDBJ whole genome shotgun (WGS) entry which is preliminary data.</text>
</comment>
<dbReference type="AlphaFoldDB" id="A0AAW5UYB0"/>
<feature type="domain" description="SusD-like N-terminal" evidence="7">
    <location>
        <begin position="116"/>
        <end position="238"/>
    </location>
</feature>
<dbReference type="InterPro" id="IPR012944">
    <property type="entry name" value="SusD_RagB_dom"/>
</dbReference>
<dbReference type="GO" id="GO:0009279">
    <property type="term" value="C:cell outer membrane"/>
    <property type="evidence" value="ECO:0007669"/>
    <property type="project" value="UniProtKB-SubCell"/>
</dbReference>
<dbReference type="Gene3D" id="1.25.40.390">
    <property type="match status" value="1"/>
</dbReference>
<evidence type="ECO:0000259" key="6">
    <source>
        <dbReference type="Pfam" id="PF07980"/>
    </source>
</evidence>
<evidence type="ECO:0000256" key="2">
    <source>
        <dbReference type="ARBA" id="ARBA00006275"/>
    </source>
</evidence>
<gene>
    <name evidence="8" type="ORF">ONS98_05650</name>
</gene>
<protein>
    <submittedName>
        <fullName evidence="8">RagB/SusD family nutrient uptake outer membrane protein</fullName>
    </submittedName>
</protein>
<evidence type="ECO:0000313" key="9">
    <source>
        <dbReference type="Proteomes" id="UP001209476"/>
    </source>
</evidence>
<proteinExistence type="inferred from homology"/>
<organism evidence="8 9">
    <name type="scientific">Segatella copri</name>
    <dbReference type="NCBI Taxonomy" id="165179"/>
    <lineage>
        <taxon>Bacteria</taxon>
        <taxon>Pseudomonadati</taxon>
        <taxon>Bacteroidota</taxon>
        <taxon>Bacteroidia</taxon>
        <taxon>Bacteroidales</taxon>
        <taxon>Prevotellaceae</taxon>
        <taxon>Segatella</taxon>
    </lineage>
</organism>
<dbReference type="PROSITE" id="PS51257">
    <property type="entry name" value="PROKAR_LIPOPROTEIN"/>
    <property type="match status" value="1"/>
</dbReference>
<dbReference type="Pfam" id="PF07980">
    <property type="entry name" value="SusD_RagB"/>
    <property type="match status" value="1"/>
</dbReference>
<evidence type="ECO:0000256" key="3">
    <source>
        <dbReference type="ARBA" id="ARBA00022729"/>
    </source>
</evidence>
<feature type="domain" description="RagB/SusD" evidence="6">
    <location>
        <begin position="379"/>
        <end position="649"/>
    </location>
</feature>
<dbReference type="InterPro" id="IPR033985">
    <property type="entry name" value="SusD-like_N"/>
</dbReference>